<protein>
    <submittedName>
        <fullName evidence="2">DUF4419 domain-containing protein</fullName>
    </submittedName>
</protein>
<dbReference type="EMBL" id="SUME01000003">
    <property type="protein sequence ID" value="TJZ61230.1"/>
    <property type="molecule type" value="Genomic_DNA"/>
</dbReference>
<sequence>MIKIKNLFGLMLLLFMMSCVNNVVKSAKSAQSFSVKQVGVLDTLRLDRSATAYRIDESLEPPKELLERVASSDLFLKLGSGEVEKYAPIPDSVVYFGNQPFLLGILKAYQEHRPIVISPDIIWLLIEQGFARHIAFHAEKFRDRLVGFDGKRELTVVVDTTQVKLGDKGSDWERVFPQFVDQISAYTGEEYIGNLRADFSTSNETSKIASAIVLMESVKIYFDYRMMVIGCGISSVTIEGTAADWKKILDKIDYIETFDLAWWTKELRSIIQEIVKTKEGKLDKEFWKNMVQLQNKAVYSPHETIDGWITKFYPFNDKGERRNLDPITHASSIAAEYVKVPFILDDRTSGKQYAMEFWAGLFGMEQDTRNYRLRPLVGWAIAHNKQSTIAAVSTPPKDAYDDVSLKNITEIPRQFFALKSIDRLVIGFIGKVNIPDEIRSIKIKRMWVTGEISVEEERRLKELLPDTWLSVNGREI</sequence>
<dbReference type="PANTHER" id="PTHR31252">
    <property type="entry name" value="DUF4419 DOMAIN-CONTAINING PROTEIN"/>
    <property type="match status" value="1"/>
</dbReference>
<organism evidence="2 3">
    <name type="scientific">Sphingobacterium olei</name>
    <dbReference type="NCBI Taxonomy" id="2571155"/>
    <lineage>
        <taxon>Bacteria</taxon>
        <taxon>Pseudomonadati</taxon>
        <taxon>Bacteroidota</taxon>
        <taxon>Sphingobacteriia</taxon>
        <taxon>Sphingobacteriales</taxon>
        <taxon>Sphingobacteriaceae</taxon>
        <taxon>Sphingobacterium</taxon>
    </lineage>
</organism>
<keyword evidence="1" id="KW-0732">Signal</keyword>
<evidence type="ECO:0000313" key="2">
    <source>
        <dbReference type="EMBL" id="TJZ61230.1"/>
    </source>
</evidence>
<evidence type="ECO:0000313" key="3">
    <source>
        <dbReference type="Proteomes" id="UP000306808"/>
    </source>
</evidence>
<proteinExistence type="predicted"/>
<dbReference type="OrthoDB" id="9806766at2"/>
<feature type="chain" id="PRO_5020628505" evidence="1">
    <location>
        <begin position="22"/>
        <end position="476"/>
    </location>
</feature>
<reference evidence="2 3" key="1">
    <citation type="submission" date="2019-04" db="EMBL/GenBank/DDBJ databases">
        <title>Sphingobacterium olei sp. nov., isolated from oil-contaminated soil.</title>
        <authorList>
            <person name="Liu B."/>
        </authorList>
    </citation>
    <scope>NUCLEOTIDE SEQUENCE [LARGE SCALE GENOMIC DNA]</scope>
    <source>
        <strain evidence="2 3">HAL-9</strain>
    </source>
</reference>
<name>A0A4U0P2A5_9SPHI</name>
<evidence type="ECO:0000256" key="1">
    <source>
        <dbReference type="SAM" id="SignalP"/>
    </source>
</evidence>
<dbReference type="RefSeq" id="WP_136900887.1">
    <property type="nucleotide sequence ID" value="NZ_SUME01000003.1"/>
</dbReference>
<dbReference type="Pfam" id="PF14388">
    <property type="entry name" value="DUF4419"/>
    <property type="match status" value="1"/>
</dbReference>
<dbReference type="InterPro" id="IPR025533">
    <property type="entry name" value="DUF4419"/>
</dbReference>
<dbReference type="AlphaFoldDB" id="A0A4U0P2A5"/>
<dbReference type="PROSITE" id="PS51257">
    <property type="entry name" value="PROKAR_LIPOPROTEIN"/>
    <property type="match status" value="1"/>
</dbReference>
<gene>
    <name evidence="2" type="ORF">FAZ15_08500</name>
</gene>
<dbReference type="PANTHER" id="PTHR31252:SF11">
    <property type="entry name" value="DUF4419 DOMAIN-CONTAINING PROTEIN"/>
    <property type="match status" value="1"/>
</dbReference>
<feature type="signal peptide" evidence="1">
    <location>
        <begin position="1"/>
        <end position="21"/>
    </location>
</feature>
<dbReference type="Proteomes" id="UP000306808">
    <property type="component" value="Unassembled WGS sequence"/>
</dbReference>
<keyword evidence="3" id="KW-1185">Reference proteome</keyword>
<comment type="caution">
    <text evidence="2">The sequence shown here is derived from an EMBL/GenBank/DDBJ whole genome shotgun (WGS) entry which is preliminary data.</text>
</comment>
<accession>A0A4U0P2A5</accession>